<evidence type="ECO:0000256" key="1">
    <source>
        <dbReference type="ARBA" id="ARBA00004123"/>
    </source>
</evidence>
<feature type="compositionally biased region" description="Low complexity" evidence="9">
    <location>
        <begin position="1087"/>
        <end position="1101"/>
    </location>
</feature>
<dbReference type="Pfam" id="PF17907">
    <property type="entry name" value="AWS"/>
    <property type="match status" value="1"/>
</dbReference>
<feature type="compositionally biased region" description="Low complexity" evidence="9">
    <location>
        <begin position="801"/>
        <end position="810"/>
    </location>
</feature>
<dbReference type="SMART" id="SM00570">
    <property type="entry name" value="AWS"/>
    <property type="match status" value="1"/>
</dbReference>
<sequence length="1284" mass="138999">MLSLKEESPVGTRLTDLHVFSEAPQSAQATPESDCATRPRDPLTEFESKSIIVAPFAITATIASATILSDAIPTTPPYNDDANYILSSATTAVPADTPTATPPKDEYSEDADLNSESDCPALEDESPYDALYQDIDFANDAPIPAKPASKFGYPAEKRRVLRSMSPANAHIGLTVGCAETARDLDCRDLSNVSGAEHTDAVDAHDREKLKGSHSVPTATPPRPSIYLEAPVADQESAFYSTPSDDAIVPRRLPKSRRRAGKSTSSGATTPATSSPVIKVESTDVKLPERRTSKRLSLSASAAKASTVAKETPTSTAKQSANPSAKSRSRSTPAPSDISSPVPRRVTRLSGLACDLSIPKPSPKAAASSKRKRRGSEKDAEANLPRELRRLQDTKEFSHVDDEPIIYTVWSNGRYVPANAAGEPLVDKNAANKTRLAKAAEEAERLRLAKEEAARVKEAEEKAAAEAARSVQKRVKKWSSSGLYAGQETPTNLAAGLTLAERKSLSKLPELTKAYPPNKTLSMPIYNGLRMLIHGRDFKLPFDVFNPLPPGQPKPVKYGRFSKNRFVGDAHSIWKKNPNYDDFQSKCVCKPETGCDEDCQNRIMLYECNDEICNVGSERCSNREFQRLAERTASKNSFHIGVEVFKTPDRGHGIRASRAFRPGQIIMEYIGEIITEEESDRRMNELYKDNECYYLMSFDQSLIIDGTSGSIARFVNHSCSPNCRMIKWIVSGQPRIALFAGDRPIMTGEELTYDYNFDPYSAKNVQGCLCGAENCRGVLGPRKSERVTKGSAEKTTAERPAAGKANGKAKGTTSSAKRKHDSYGLDDDDEPNVPVNKKMRMSDSHTAQARPSKSTRTTSPQKAVMTTKAALEALAANDARIARLTKASHASRVARQAKAVEKAKELQSTQSKRARVTTTKAATVAPATMASKARTSKTSSAARQTTRAATAAKSAVAVKTAYSTRRIGKATESTASSQRATTPAATKSRAYSSPSMSPQASPMAQAVAKAAKKTQIQAKSSVMKAGVTKKLTKGKATKTTTFKSDSTPIARGKGRSKLAARDASRMSAPSIVVYTNERADEEEELAAQLASEAAATSTSLAEPMDIDRSEDESTAQPMRMRKKSKSEKLRAKRQHVAALRSAERENGIYVPKRGPGRPRKQRTTTTEPDLDDTATSSDTQVAAGRPVSAALMHTWPAVNPATLAPTARLVKVKVRYGAARRGDVEKFKAARARARARMEQRRLLGGDAEGTSTSSEDSDSSDSSPERELVTKDVIHVATGPYLQV</sequence>
<comment type="subcellular location">
    <subcellularLocation>
        <location evidence="2">Chromosome</location>
    </subcellularLocation>
    <subcellularLocation>
        <location evidence="1">Nucleus</location>
    </subcellularLocation>
</comment>
<dbReference type="InterPro" id="IPR050777">
    <property type="entry name" value="SET2_Histone-Lys_MeTrsfase"/>
</dbReference>
<feature type="compositionally biased region" description="Basic residues" evidence="9">
    <location>
        <begin position="1118"/>
        <end position="1134"/>
    </location>
</feature>
<feature type="compositionally biased region" description="Low complexity" evidence="9">
    <location>
        <begin position="991"/>
        <end position="1007"/>
    </location>
</feature>
<feature type="region of interest" description="Disordered" evidence="9">
    <location>
        <begin position="22"/>
        <end position="41"/>
    </location>
</feature>
<feature type="compositionally biased region" description="Basic and acidic residues" evidence="9">
    <location>
        <begin position="280"/>
        <end position="290"/>
    </location>
</feature>
<name>A0ABP0D9U8_9PEZI</name>
<dbReference type="InterPro" id="IPR006560">
    <property type="entry name" value="AWS_dom"/>
</dbReference>
<dbReference type="PROSITE" id="PS50280">
    <property type="entry name" value="SET"/>
    <property type="match status" value="1"/>
</dbReference>
<feature type="compositionally biased region" description="Acidic residues" evidence="9">
    <location>
        <begin position="107"/>
        <end position="120"/>
    </location>
</feature>
<reference evidence="13 14" key="1">
    <citation type="submission" date="2024-01" db="EMBL/GenBank/DDBJ databases">
        <authorList>
            <person name="Allen C."/>
            <person name="Tagirdzhanova G."/>
        </authorList>
    </citation>
    <scope>NUCLEOTIDE SEQUENCE [LARGE SCALE GENOMIC DNA]</scope>
    <source>
        <strain evidence="13 14">CBS 573.63</strain>
    </source>
</reference>
<dbReference type="SUPFAM" id="SSF82199">
    <property type="entry name" value="SET domain"/>
    <property type="match status" value="1"/>
</dbReference>
<evidence type="ECO:0000256" key="3">
    <source>
        <dbReference type="ARBA" id="ARBA00022454"/>
    </source>
</evidence>
<evidence type="ECO:0000256" key="7">
    <source>
        <dbReference type="ARBA" id="ARBA00023242"/>
    </source>
</evidence>
<feature type="region of interest" description="Disordered" evidence="9">
    <location>
        <begin position="237"/>
        <end position="394"/>
    </location>
</feature>
<feature type="compositionally biased region" description="Polar residues" evidence="9">
    <location>
        <begin position="843"/>
        <end position="860"/>
    </location>
</feature>
<protein>
    <recommendedName>
        <fullName evidence="15">Histone-lysine N-methyltransferase ASH1L</fullName>
    </recommendedName>
</protein>
<feature type="domain" description="AWS" evidence="12">
    <location>
        <begin position="581"/>
        <end position="628"/>
    </location>
</feature>
<comment type="caution">
    <text evidence="13">The sequence shown here is derived from an EMBL/GenBank/DDBJ whole genome shotgun (WGS) entry which is preliminary data.</text>
</comment>
<keyword evidence="14" id="KW-1185">Reference proteome</keyword>
<feature type="compositionally biased region" description="Polar residues" evidence="9">
    <location>
        <begin position="970"/>
        <end position="990"/>
    </location>
</feature>
<evidence type="ECO:0000256" key="2">
    <source>
        <dbReference type="ARBA" id="ARBA00004286"/>
    </source>
</evidence>
<evidence type="ECO:0000256" key="5">
    <source>
        <dbReference type="ARBA" id="ARBA00022679"/>
    </source>
</evidence>
<keyword evidence="7" id="KW-0539">Nucleus</keyword>
<dbReference type="SMART" id="SM00317">
    <property type="entry name" value="SET"/>
    <property type="match status" value="1"/>
</dbReference>
<dbReference type="InterPro" id="IPR003616">
    <property type="entry name" value="Post-SET_dom"/>
</dbReference>
<dbReference type="SMART" id="SM00508">
    <property type="entry name" value="PostSET"/>
    <property type="match status" value="1"/>
</dbReference>
<feature type="region of interest" description="Disordered" evidence="9">
    <location>
        <begin position="197"/>
        <end position="224"/>
    </location>
</feature>
<feature type="domain" description="Post-SET" evidence="11">
    <location>
        <begin position="763"/>
        <end position="779"/>
    </location>
</feature>
<feature type="compositionally biased region" description="Low complexity" evidence="9">
    <location>
        <begin position="294"/>
        <end position="309"/>
    </location>
</feature>
<feature type="compositionally biased region" description="Basic and acidic residues" evidence="9">
    <location>
        <begin position="375"/>
        <end position="394"/>
    </location>
</feature>
<dbReference type="InterPro" id="IPR001214">
    <property type="entry name" value="SET_dom"/>
</dbReference>
<organism evidence="13 14">
    <name type="scientific">Sporothrix epigloea</name>
    <dbReference type="NCBI Taxonomy" id="1892477"/>
    <lineage>
        <taxon>Eukaryota</taxon>
        <taxon>Fungi</taxon>
        <taxon>Dikarya</taxon>
        <taxon>Ascomycota</taxon>
        <taxon>Pezizomycotina</taxon>
        <taxon>Sordariomycetes</taxon>
        <taxon>Sordariomycetidae</taxon>
        <taxon>Ophiostomatales</taxon>
        <taxon>Ophiostomataceae</taxon>
        <taxon>Sporothrix</taxon>
    </lineage>
</organism>
<evidence type="ECO:0000256" key="6">
    <source>
        <dbReference type="ARBA" id="ARBA00022691"/>
    </source>
</evidence>
<feature type="compositionally biased region" description="Basic and acidic residues" evidence="9">
    <location>
        <begin position="1263"/>
        <end position="1274"/>
    </location>
</feature>
<evidence type="ECO:0000256" key="8">
    <source>
        <dbReference type="SAM" id="Coils"/>
    </source>
</evidence>
<feature type="region of interest" description="Disordered" evidence="9">
    <location>
        <begin position="783"/>
        <end position="862"/>
    </location>
</feature>
<feature type="compositionally biased region" description="Low complexity" evidence="9">
    <location>
        <begin position="915"/>
        <end position="960"/>
    </location>
</feature>
<feature type="region of interest" description="Disordered" evidence="9">
    <location>
        <begin position="1087"/>
        <end position="1178"/>
    </location>
</feature>
<dbReference type="EMBL" id="CAWUOM010000006">
    <property type="protein sequence ID" value="CAK7263686.1"/>
    <property type="molecule type" value="Genomic_DNA"/>
</dbReference>
<dbReference type="Proteomes" id="UP001642501">
    <property type="component" value="Unassembled WGS sequence"/>
</dbReference>
<evidence type="ECO:0000259" key="10">
    <source>
        <dbReference type="PROSITE" id="PS50280"/>
    </source>
</evidence>
<dbReference type="Pfam" id="PF00856">
    <property type="entry name" value="SET"/>
    <property type="match status" value="1"/>
</dbReference>
<keyword evidence="6" id="KW-0949">S-adenosyl-L-methionine</keyword>
<dbReference type="PROSITE" id="PS51215">
    <property type="entry name" value="AWS"/>
    <property type="match status" value="1"/>
</dbReference>
<keyword evidence="5" id="KW-0808">Transferase</keyword>
<evidence type="ECO:0000256" key="4">
    <source>
        <dbReference type="ARBA" id="ARBA00022603"/>
    </source>
</evidence>
<dbReference type="PANTHER" id="PTHR22884">
    <property type="entry name" value="SET DOMAIN PROTEINS"/>
    <property type="match status" value="1"/>
</dbReference>
<feature type="region of interest" description="Disordered" evidence="9">
    <location>
        <begin position="1236"/>
        <end position="1284"/>
    </location>
</feature>
<keyword evidence="3" id="KW-0158">Chromosome</keyword>
<gene>
    <name evidence="13" type="ORF">SEPCBS57363_000696</name>
</gene>
<keyword evidence="8" id="KW-0175">Coiled coil</keyword>
<evidence type="ECO:0008006" key="15">
    <source>
        <dbReference type="Google" id="ProtNLM"/>
    </source>
</evidence>
<feature type="compositionally biased region" description="Low complexity" evidence="9">
    <location>
        <begin position="262"/>
        <end position="275"/>
    </location>
</feature>
<dbReference type="PROSITE" id="PS50868">
    <property type="entry name" value="POST_SET"/>
    <property type="match status" value="1"/>
</dbReference>
<evidence type="ECO:0000259" key="11">
    <source>
        <dbReference type="PROSITE" id="PS50868"/>
    </source>
</evidence>
<accession>A0ABP0D9U8</accession>
<feature type="region of interest" description="Disordered" evidence="9">
    <location>
        <begin position="903"/>
        <end position="1007"/>
    </location>
</feature>
<keyword evidence="4" id="KW-0489">Methyltransferase</keyword>
<feature type="region of interest" description="Disordered" evidence="9">
    <location>
        <begin position="93"/>
        <end position="120"/>
    </location>
</feature>
<feature type="compositionally biased region" description="Basic residues" evidence="9">
    <location>
        <begin position="251"/>
        <end position="260"/>
    </location>
</feature>
<dbReference type="Gene3D" id="2.170.270.10">
    <property type="entry name" value="SET domain"/>
    <property type="match status" value="1"/>
</dbReference>
<feature type="coiled-coil region" evidence="8">
    <location>
        <begin position="435"/>
        <end position="468"/>
    </location>
</feature>
<feature type="compositionally biased region" description="Basic and acidic residues" evidence="9">
    <location>
        <begin position="197"/>
        <end position="210"/>
    </location>
</feature>
<feature type="compositionally biased region" description="Polar residues" evidence="9">
    <location>
        <begin position="311"/>
        <end position="338"/>
    </location>
</feature>
<evidence type="ECO:0000313" key="14">
    <source>
        <dbReference type="Proteomes" id="UP001642501"/>
    </source>
</evidence>
<proteinExistence type="predicted"/>
<evidence type="ECO:0000256" key="9">
    <source>
        <dbReference type="SAM" id="MobiDB-lite"/>
    </source>
</evidence>
<dbReference type="InterPro" id="IPR046341">
    <property type="entry name" value="SET_dom_sf"/>
</dbReference>
<feature type="compositionally biased region" description="Basic and acidic residues" evidence="9">
    <location>
        <begin position="783"/>
        <end position="796"/>
    </location>
</feature>
<evidence type="ECO:0000313" key="13">
    <source>
        <dbReference type="EMBL" id="CAK7263686.1"/>
    </source>
</evidence>
<evidence type="ECO:0000259" key="12">
    <source>
        <dbReference type="PROSITE" id="PS51215"/>
    </source>
</evidence>
<feature type="region of interest" description="Disordered" evidence="9">
    <location>
        <begin position="1030"/>
        <end position="1062"/>
    </location>
</feature>
<feature type="domain" description="SET" evidence="10">
    <location>
        <begin position="639"/>
        <end position="755"/>
    </location>
</feature>